<sequence length="579" mass="66026">MTRATTAAALGSQRIRQRKLNTRNGLGIVREDELEPIDDELQRNVPRIDTGIEKAEEQQVIPISSALEHHLQAALSASQAAAIGGKVAQIYIPTPDAVPSSIDYEKLYPLKYKQPHSYIRFSSTVEDVAGCPYDLDEEDEVFLRSMNKRKNASTQCSDVVFEEIMNCFEETAQSQQPWAAVDSPPVISYETTEETMDDYLDYAQKRFSKEIYEHWKTRRLEAGNKSLIQGLKFETGADTDDADPYVCFRRREVRQIRKTRGRDAHSAEKLKKLRKELEESRELLAMIKQRELHKREQLEVERQLFEQRTNLRQVKQNLPDQYKQGDEDILINQKPKKKPLEITQRMPNIQIPRRTDGRPAESDLLHLSEWHAEREREISEAIEEKIRQHQKWNEGFVDLTKAPLTPPSETGTGSTFRTATTEYLPTPPASVSSEHSGDGGMDFGTVNANKAESVAVRYASPSYDGPCHSQPSYRRRFGRGGRLLIDRRGMRMTQKENVDSAIADRYKYDDDDDENEVPRYYVDPFDTASMVFRSRILPGQPTQAQMQAMRAQREAALAAQAANHGNSSTRSSRQPGSDG</sequence>
<dbReference type="EMBL" id="JASNWA010000009">
    <property type="protein sequence ID" value="KAK3169396.1"/>
    <property type="molecule type" value="Genomic_DNA"/>
</dbReference>
<dbReference type="AlphaFoldDB" id="A0AAD9Z0R5"/>
<reference evidence="11" key="1">
    <citation type="submission" date="2022-11" db="EMBL/GenBank/DDBJ databases">
        <title>Chromosomal genome sequence assembly and mating type (MAT) locus characterization of the leprose asexual lichenized fungus Lepraria neglecta (Nyl.) Erichsen.</title>
        <authorList>
            <person name="Allen J.L."/>
            <person name="Pfeffer B."/>
        </authorList>
    </citation>
    <scope>NUCLEOTIDE SEQUENCE</scope>
    <source>
        <strain evidence="11">Allen 5258</strain>
    </source>
</reference>
<dbReference type="GO" id="GO:0005634">
    <property type="term" value="C:nucleus"/>
    <property type="evidence" value="ECO:0007669"/>
    <property type="project" value="UniProtKB-SubCell"/>
</dbReference>
<name>A0AAD9Z0R5_9LECA</name>
<comment type="subcellular location">
    <subcellularLocation>
        <location evidence="1 7">Nucleus</location>
    </subcellularLocation>
</comment>
<feature type="region of interest" description="Disordered" evidence="9">
    <location>
        <begin position="552"/>
        <end position="579"/>
    </location>
</feature>
<feature type="coiled-coil region" evidence="8">
    <location>
        <begin position="267"/>
        <end position="308"/>
    </location>
</feature>
<evidence type="ECO:0000256" key="6">
    <source>
        <dbReference type="ARBA" id="ARBA00025513"/>
    </source>
</evidence>
<dbReference type="GO" id="GO:0035267">
    <property type="term" value="C:NuA4 histone acetyltransferase complex"/>
    <property type="evidence" value="ECO:0007669"/>
    <property type="project" value="InterPro"/>
</dbReference>
<keyword evidence="12" id="KW-1185">Reference proteome</keyword>
<evidence type="ECO:0000313" key="11">
    <source>
        <dbReference type="EMBL" id="KAK3169396.1"/>
    </source>
</evidence>
<dbReference type="Proteomes" id="UP001276659">
    <property type="component" value="Unassembled WGS sequence"/>
</dbReference>
<evidence type="ECO:0000256" key="4">
    <source>
        <dbReference type="ARBA" id="ARBA00023163"/>
    </source>
</evidence>
<comment type="similarity">
    <text evidence="2 7">Belongs to the enhancer of polycomb family.</text>
</comment>
<protein>
    <recommendedName>
        <fullName evidence="7">Enhancer of polycomb-like protein</fullName>
    </recommendedName>
</protein>
<keyword evidence="8" id="KW-0175">Coiled coil</keyword>
<keyword evidence="3 7" id="KW-0805">Transcription regulation</keyword>
<comment type="function">
    <text evidence="6">Component of the NuA4 histone acetyltransferase complex which is involved in transcriptional activation of selected genes principally by acetylation of nucleosomal histone H4 and H2A. The NuA4 complex is also involved in DNA repair. Involved in gene silencing by neighboring heterochromatin, blockage of the silencing spreading along the chromosome, and required for cell cycle progression through G2/M.</text>
</comment>
<feature type="compositionally biased region" description="Polar residues" evidence="9">
    <location>
        <begin position="563"/>
        <end position="579"/>
    </location>
</feature>
<organism evidence="11 12">
    <name type="scientific">Lepraria neglecta</name>
    <dbReference type="NCBI Taxonomy" id="209136"/>
    <lineage>
        <taxon>Eukaryota</taxon>
        <taxon>Fungi</taxon>
        <taxon>Dikarya</taxon>
        <taxon>Ascomycota</taxon>
        <taxon>Pezizomycotina</taxon>
        <taxon>Lecanoromycetes</taxon>
        <taxon>OSLEUM clade</taxon>
        <taxon>Lecanoromycetidae</taxon>
        <taxon>Lecanorales</taxon>
        <taxon>Lecanorineae</taxon>
        <taxon>Stereocaulaceae</taxon>
        <taxon>Lepraria</taxon>
    </lineage>
</organism>
<evidence type="ECO:0000256" key="5">
    <source>
        <dbReference type="ARBA" id="ARBA00023242"/>
    </source>
</evidence>
<proteinExistence type="inferred from homology"/>
<gene>
    <name evidence="11" type="ORF">OEA41_008779</name>
</gene>
<evidence type="ECO:0000256" key="3">
    <source>
        <dbReference type="ARBA" id="ARBA00023015"/>
    </source>
</evidence>
<evidence type="ECO:0000259" key="10">
    <source>
        <dbReference type="Pfam" id="PF10513"/>
    </source>
</evidence>
<dbReference type="PANTHER" id="PTHR14898">
    <property type="entry name" value="ENHANCER OF POLYCOMB"/>
    <property type="match status" value="1"/>
</dbReference>
<dbReference type="InterPro" id="IPR019542">
    <property type="entry name" value="Enhancer_polycomb-like_N"/>
</dbReference>
<keyword evidence="4 7" id="KW-0804">Transcription</keyword>
<comment type="caution">
    <text evidence="11">The sequence shown here is derived from an EMBL/GenBank/DDBJ whole genome shotgun (WGS) entry which is preliminary data.</text>
</comment>
<evidence type="ECO:0000256" key="9">
    <source>
        <dbReference type="SAM" id="MobiDB-lite"/>
    </source>
</evidence>
<keyword evidence="5 7" id="KW-0539">Nucleus</keyword>
<feature type="domain" description="Enhancer of polycomb-like N-terminal" evidence="10">
    <location>
        <begin position="16"/>
        <end position="170"/>
    </location>
</feature>
<evidence type="ECO:0000256" key="7">
    <source>
        <dbReference type="RuleBase" id="RU361124"/>
    </source>
</evidence>
<dbReference type="GO" id="GO:0006357">
    <property type="term" value="P:regulation of transcription by RNA polymerase II"/>
    <property type="evidence" value="ECO:0007669"/>
    <property type="project" value="InterPro"/>
</dbReference>
<evidence type="ECO:0000256" key="2">
    <source>
        <dbReference type="ARBA" id="ARBA00008035"/>
    </source>
</evidence>
<dbReference type="InterPro" id="IPR024943">
    <property type="entry name" value="Enhancer_polycomb"/>
</dbReference>
<evidence type="ECO:0000256" key="1">
    <source>
        <dbReference type="ARBA" id="ARBA00004123"/>
    </source>
</evidence>
<accession>A0AAD9Z0R5</accession>
<evidence type="ECO:0000313" key="12">
    <source>
        <dbReference type="Proteomes" id="UP001276659"/>
    </source>
</evidence>
<evidence type="ECO:0000256" key="8">
    <source>
        <dbReference type="SAM" id="Coils"/>
    </source>
</evidence>
<feature type="compositionally biased region" description="Low complexity" evidence="9">
    <location>
        <begin position="552"/>
        <end position="562"/>
    </location>
</feature>
<dbReference type="Pfam" id="PF10513">
    <property type="entry name" value="EPL1"/>
    <property type="match status" value="1"/>
</dbReference>